<dbReference type="PANTHER" id="PTHR24067">
    <property type="entry name" value="UBIQUITIN-CONJUGATING ENZYME E2"/>
    <property type="match status" value="1"/>
</dbReference>
<dbReference type="Pfam" id="PF00179">
    <property type="entry name" value="UQ_con"/>
    <property type="match status" value="1"/>
</dbReference>
<dbReference type="SMART" id="SM00212">
    <property type="entry name" value="UBCc"/>
    <property type="match status" value="1"/>
</dbReference>
<evidence type="ECO:0000259" key="1">
    <source>
        <dbReference type="PROSITE" id="PS50127"/>
    </source>
</evidence>
<reference evidence="2" key="1">
    <citation type="submission" date="2023-10" db="EMBL/GenBank/DDBJ databases">
        <authorList>
            <person name="Chen Y."/>
            <person name="Shah S."/>
            <person name="Dougan E. K."/>
            <person name="Thang M."/>
            <person name="Chan C."/>
        </authorList>
    </citation>
    <scope>NUCLEOTIDE SEQUENCE [LARGE SCALE GENOMIC DNA]</scope>
</reference>
<dbReference type="SUPFAM" id="SSF54495">
    <property type="entry name" value="UBC-like"/>
    <property type="match status" value="1"/>
</dbReference>
<dbReference type="EMBL" id="CAUYUJ010019767">
    <property type="protein sequence ID" value="CAK0893582.1"/>
    <property type="molecule type" value="Genomic_DNA"/>
</dbReference>
<evidence type="ECO:0000313" key="3">
    <source>
        <dbReference type="Proteomes" id="UP001189429"/>
    </source>
</evidence>
<dbReference type="InterPro" id="IPR000608">
    <property type="entry name" value="UBC"/>
</dbReference>
<evidence type="ECO:0000313" key="2">
    <source>
        <dbReference type="EMBL" id="CAK0893582.1"/>
    </source>
</evidence>
<gene>
    <name evidence="2" type="ORF">PCOR1329_LOCUS72855</name>
</gene>
<dbReference type="InterPro" id="IPR050113">
    <property type="entry name" value="Ub_conjugating_enzyme"/>
</dbReference>
<keyword evidence="3" id="KW-1185">Reference proteome</keyword>
<sequence length="268" mass="29737">MAADQLDRYAQWLAGQGPVPSATRGVAAGADPLFLGECPEQRAARTEEHLRQFAVLLEFERLLATVPPGVYVMPDFDSVLSWHGVIFPRQGLYRGAVFKFRIQLPEDYPASPPELAFLSDVFHPMVEPGTGRVAREALFPEWRAGRDFASSALPFLFKMLLRREFFSPQGRATLNPEAKDLFLADPAAFADRAAECAGQSLSKVQDGCQFMFQFASWPADALDSIVETLRGVEPEGTLETRKAMFVDWFCDRYSTGQEWPAPPPAASS</sequence>
<dbReference type="PROSITE" id="PS50127">
    <property type="entry name" value="UBC_2"/>
    <property type="match status" value="1"/>
</dbReference>
<accession>A0ABN9X2R9</accession>
<organism evidence="2 3">
    <name type="scientific">Prorocentrum cordatum</name>
    <dbReference type="NCBI Taxonomy" id="2364126"/>
    <lineage>
        <taxon>Eukaryota</taxon>
        <taxon>Sar</taxon>
        <taxon>Alveolata</taxon>
        <taxon>Dinophyceae</taxon>
        <taxon>Prorocentrales</taxon>
        <taxon>Prorocentraceae</taxon>
        <taxon>Prorocentrum</taxon>
    </lineage>
</organism>
<comment type="caution">
    <text evidence="2">The sequence shown here is derived from an EMBL/GenBank/DDBJ whole genome shotgun (WGS) entry which is preliminary data.</text>
</comment>
<proteinExistence type="predicted"/>
<dbReference type="Gene3D" id="3.10.110.10">
    <property type="entry name" value="Ubiquitin Conjugating Enzyme"/>
    <property type="match status" value="1"/>
</dbReference>
<dbReference type="CDD" id="cd23814">
    <property type="entry name" value="UEV_AKTIP"/>
    <property type="match status" value="1"/>
</dbReference>
<name>A0ABN9X2R9_9DINO</name>
<protein>
    <recommendedName>
        <fullName evidence="1">UBC core domain-containing protein</fullName>
    </recommendedName>
</protein>
<feature type="domain" description="UBC core" evidence="1">
    <location>
        <begin position="50"/>
        <end position="202"/>
    </location>
</feature>
<dbReference type="InterPro" id="IPR016135">
    <property type="entry name" value="UBQ-conjugating_enzyme/RWD"/>
</dbReference>
<dbReference type="Proteomes" id="UP001189429">
    <property type="component" value="Unassembled WGS sequence"/>
</dbReference>